<feature type="transmembrane region" description="Helical" evidence="6">
    <location>
        <begin position="21"/>
        <end position="42"/>
    </location>
</feature>
<dbReference type="GO" id="GO:0005886">
    <property type="term" value="C:plasma membrane"/>
    <property type="evidence" value="ECO:0007669"/>
    <property type="project" value="UniProtKB-SubCell"/>
</dbReference>
<proteinExistence type="predicted"/>
<evidence type="ECO:0000313" key="8">
    <source>
        <dbReference type="EMBL" id="SDU21319.1"/>
    </source>
</evidence>
<comment type="subcellular location">
    <subcellularLocation>
        <location evidence="1">Cell membrane</location>
        <topology evidence="1">Multi-pass membrane protein</topology>
    </subcellularLocation>
</comment>
<dbReference type="STRING" id="364197.SAMN05216296_2435"/>
<dbReference type="AlphaFoldDB" id="A0A1H2GPB5"/>
<reference evidence="9" key="1">
    <citation type="submission" date="2016-10" db="EMBL/GenBank/DDBJ databases">
        <authorList>
            <person name="Varghese N."/>
            <person name="Submissions S."/>
        </authorList>
    </citation>
    <scope>NUCLEOTIDE SEQUENCE [LARGE SCALE GENOMIC DNA]</scope>
    <source>
        <strain evidence="9">DSM 17875</strain>
    </source>
</reference>
<feature type="domain" description="RDD" evidence="7">
    <location>
        <begin position="14"/>
        <end position="151"/>
    </location>
</feature>
<dbReference type="OrthoDB" id="9793824at2"/>
<feature type="transmembrane region" description="Helical" evidence="6">
    <location>
        <begin position="110"/>
        <end position="138"/>
    </location>
</feature>
<keyword evidence="4 6" id="KW-1133">Transmembrane helix</keyword>
<evidence type="ECO:0000256" key="1">
    <source>
        <dbReference type="ARBA" id="ARBA00004651"/>
    </source>
</evidence>
<feature type="transmembrane region" description="Helical" evidence="6">
    <location>
        <begin position="70"/>
        <end position="89"/>
    </location>
</feature>
<evidence type="ECO:0000256" key="6">
    <source>
        <dbReference type="SAM" id="Phobius"/>
    </source>
</evidence>
<organism evidence="8 9">
    <name type="scientific">Pseudomonas pohangensis</name>
    <dbReference type="NCBI Taxonomy" id="364197"/>
    <lineage>
        <taxon>Bacteria</taxon>
        <taxon>Pseudomonadati</taxon>
        <taxon>Pseudomonadota</taxon>
        <taxon>Gammaproteobacteria</taxon>
        <taxon>Pseudomonadales</taxon>
        <taxon>Pseudomonadaceae</taxon>
        <taxon>Pseudomonas</taxon>
    </lineage>
</organism>
<gene>
    <name evidence="8" type="ORF">SAMN05216296_2435</name>
</gene>
<dbReference type="RefSeq" id="WP_090195604.1">
    <property type="nucleotide sequence ID" value="NZ_LT629785.1"/>
</dbReference>
<dbReference type="InterPro" id="IPR010432">
    <property type="entry name" value="RDD"/>
</dbReference>
<evidence type="ECO:0000256" key="5">
    <source>
        <dbReference type="ARBA" id="ARBA00023136"/>
    </source>
</evidence>
<dbReference type="PANTHER" id="PTHR36115:SF10">
    <property type="entry name" value="RDD DOMAIN-CONTAINING PROTEIN"/>
    <property type="match status" value="1"/>
</dbReference>
<accession>A0A1H2GPB5</accession>
<evidence type="ECO:0000313" key="9">
    <source>
        <dbReference type="Proteomes" id="UP000243232"/>
    </source>
</evidence>
<keyword evidence="9" id="KW-1185">Reference proteome</keyword>
<name>A0A1H2GPB5_9PSED</name>
<evidence type="ECO:0000259" key="7">
    <source>
        <dbReference type="Pfam" id="PF06271"/>
    </source>
</evidence>
<evidence type="ECO:0000256" key="2">
    <source>
        <dbReference type="ARBA" id="ARBA00022475"/>
    </source>
</evidence>
<protein>
    <submittedName>
        <fullName evidence="8">Uncharacterized membrane protein YckC, RDD family</fullName>
    </submittedName>
</protein>
<sequence length="161" mass="18097">MPKHMLRPQGEFPVAGLGRRLAAIFYDGLLCLAIAMVVTLAYQQGLLRAIYGNDQLKALADAGALDADPLLASLVFLSLFAFFAKFWTLNGQTLGMQVWRLRVQNKDGSAISLWQALLRFIIALASWLCLGLGFWWVLWDKQKSSWHDHYSESVIVCLPKK</sequence>
<dbReference type="EMBL" id="LT629785">
    <property type="protein sequence ID" value="SDU21319.1"/>
    <property type="molecule type" value="Genomic_DNA"/>
</dbReference>
<keyword evidence="5 6" id="KW-0472">Membrane</keyword>
<evidence type="ECO:0000256" key="3">
    <source>
        <dbReference type="ARBA" id="ARBA00022692"/>
    </source>
</evidence>
<dbReference type="Proteomes" id="UP000243232">
    <property type="component" value="Chromosome I"/>
</dbReference>
<dbReference type="Pfam" id="PF06271">
    <property type="entry name" value="RDD"/>
    <property type="match status" value="1"/>
</dbReference>
<dbReference type="PANTHER" id="PTHR36115">
    <property type="entry name" value="PROLINE-RICH ANTIGEN HOMOLOG-RELATED"/>
    <property type="match status" value="1"/>
</dbReference>
<dbReference type="InterPro" id="IPR051791">
    <property type="entry name" value="Pra-immunoreactive"/>
</dbReference>
<keyword evidence="2" id="KW-1003">Cell membrane</keyword>
<evidence type="ECO:0000256" key="4">
    <source>
        <dbReference type="ARBA" id="ARBA00022989"/>
    </source>
</evidence>
<keyword evidence="3 6" id="KW-0812">Transmembrane</keyword>